<organism evidence="1 3">
    <name type="scientific">Paraburkholderia dipogonis</name>
    <dbReference type="NCBI Taxonomy" id="1211383"/>
    <lineage>
        <taxon>Bacteria</taxon>
        <taxon>Pseudomonadati</taxon>
        <taxon>Pseudomonadota</taxon>
        <taxon>Betaproteobacteria</taxon>
        <taxon>Burkholderiales</taxon>
        <taxon>Burkholderiaceae</taxon>
        <taxon>Paraburkholderia</taxon>
    </lineage>
</organism>
<sequence length="233" mass="26437">MLIETAEQIYSRLMSELGPKSRVSLERIRQACDGIEVVRGLMNYSRVAAAATERFGGPKQQTIQNNRLLKAYISRRVLEYGQTSRRSVEKHTAVCSAQSAQYPTTSIDAKTRAYIDLLRADNKRLHDENVHLSRLLEERTESSPVPLADAIRSGPSDEFALQIATVDGQALPGSMRELLELFVNGRDEQMQIQSRDDATRLTILRNGIEHVLLTPAQWNQARVWMMRTLETQR</sequence>
<comment type="caution">
    <text evidence="1">The sequence shown here is derived from an EMBL/GenBank/DDBJ whole genome shotgun (WGS) entry which is preliminary data.</text>
</comment>
<proteinExistence type="predicted"/>
<dbReference type="RefSeq" id="WP_134466151.1">
    <property type="nucleotide sequence ID" value="NZ_JBHMFL010000152.1"/>
</dbReference>
<name>A0A4Y8MHR1_9BURK</name>
<evidence type="ECO:0000313" key="3">
    <source>
        <dbReference type="Proteomes" id="UP000297385"/>
    </source>
</evidence>
<dbReference type="GeneID" id="97309459"/>
<reference evidence="1 3" key="1">
    <citation type="submission" date="2019-03" db="EMBL/GenBank/DDBJ databases">
        <title>Complete Genome Sequence of Paraburkholderia dipogonis ICMP 19430T, a Nitrogen-fixing Symbiont of the South African Invasive Legume Dipogon lignosus in New Zealand.</title>
        <authorList>
            <person name="De Meyer S.E."/>
        </authorList>
    </citation>
    <scope>NUCLEOTIDE SEQUENCE [LARGE SCALE GENOMIC DNA]</scope>
    <source>
        <strain evidence="1 3">ICMP 19430</strain>
    </source>
</reference>
<dbReference type="EMBL" id="SNVI01000005">
    <property type="protein sequence ID" value="TFE37628.1"/>
    <property type="molecule type" value="Genomic_DNA"/>
</dbReference>
<evidence type="ECO:0000313" key="2">
    <source>
        <dbReference type="EMBL" id="TFE37628.1"/>
    </source>
</evidence>
<evidence type="ECO:0000313" key="1">
    <source>
        <dbReference type="EMBL" id="TFE36982.1"/>
    </source>
</evidence>
<protein>
    <submittedName>
        <fullName evidence="1">Uncharacterized protein</fullName>
    </submittedName>
</protein>
<gene>
    <name evidence="2" type="ORF">E2553_40150</name>
    <name evidence="1" type="ORF">E2553_46025</name>
</gene>
<accession>A0A4Y8MHR1</accession>
<dbReference type="AlphaFoldDB" id="A0A4Y8MHR1"/>
<dbReference type="Proteomes" id="UP000297385">
    <property type="component" value="Unassembled WGS sequence"/>
</dbReference>
<dbReference type="EMBL" id="SNVI01000008">
    <property type="protein sequence ID" value="TFE36982.1"/>
    <property type="molecule type" value="Genomic_DNA"/>
</dbReference>